<keyword evidence="3" id="KW-1185">Reference proteome</keyword>
<feature type="compositionally biased region" description="Basic and acidic residues" evidence="1">
    <location>
        <begin position="400"/>
        <end position="414"/>
    </location>
</feature>
<name>A0AAP0F7R4_9MAGN</name>
<dbReference type="InterPro" id="IPR004252">
    <property type="entry name" value="Probable_transposase_24"/>
</dbReference>
<feature type="compositionally biased region" description="Basic and acidic residues" evidence="1">
    <location>
        <begin position="131"/>
        <end position="141"/>
    </location>
</feature>
<evidence type="ECO:0000313" key="3">
    <source>
        <dbReference type="Proteomes" id="UP001419268"/>
    </source>
</evidence>
<dbReference type="Proteomes" id="UP001419268">
    <property type="component" value="Unassembled WGS sequence"/>
</dbReference>
<protein>
    <submittedName>
        <fullName evidence="2">Uncharacterized protein</fullName>
    </submittedName>
</protein>
<evidence type="ECO:0000256" key="1">
    <source>
        <dbReference type="SAM" id="MobiDB-lite"/>
    </source>
</evidence>
<feature type="region of interest" description="Disordered" evidence="1">
    <location>
        <begin position="309"/>
        <end position="347"/>
    </location>
</feature>
<proteinExistence type="predicted"/>
<sequence length="442" mass="49698">MELPSSSLAAPFHQLPQQHLKRDEEAHPILLDSPLLLSLSVCARRMTKIFKRGMITEGYCWKSVPDHQKEIYWERWKAIVRAAYNAKACVRYGALMHELRALGVRPNFVTDEVWNRYHDYWASADFRARSEKASHNRKNEKGGPSTGPSKHTGGTRSFRTYEDILALYKDEDDEVTPNDVFLHVHTKDHDGVTFIDSRSAQFHATPNQSIDEEQLYYDAAGVYPKGHVYGLRSLVKKKKRYADPGASTSQESMVRHSEFDAVVQRLTQFEAFVQSQLGMRMDFGANTSQAPPPPPPQEHHYTPKELFEGAAGRRRRPTADMAQRKSTVCRQEVDGEPTRGQCQSNAVASATPFAHVDRGKMSSGATSGDETTNRIDEAIGAELEETTTPQRQETDGASENVERSKAEEEEDQKRSVVCEGNLVNLNVFDQARGGVQLVMEDG</sequence>
<organism evidence="2 3">
    <name type="scientific">Stephania cephalantha</name>
    <dbReference type="NCBI Taxonomy" id="152367"/>
    <lineage>
        <taxon>Eukaryota</taxon>
        <taxon>Viridiplantae</taxon>
        <taxon>Streptophyta</taxon>
        <taxon>Embryophyta</taxon>
        <taxon>Tracheophyta</taxon>
        <taxon>Spermatophyta</taxon>
        <taxon>Magnoliopsida</taxon>
        <taxon>Ranunculales</taxon>
        <taxon>Menispermaceae</taxon>
        <taxon>Menispermoideae</taxon>
        <taxon>Cissampelideae</taxon>
        <taxon>Stephania</taxon>
    </lineage>
</organism>
<evidence type="ECO:0000313" key="2">
    <source>
        <dbReference type="EMBL" id="KAK9105485.1"/>
    </source>
</evidence>
<feature type="compositionally biased region" description="Polar residues" evidence="1">
    <location>
        <begin position="146"/>
        <end position="156"/>
    </location>
</feature>
<reference evidence="2 3" key="1">
    <citation type="submission" date="2024-01" db="EMBL/GenBank/DDBJ databases">
        <title>Genome assemblies of Stephania.</title>
        <authorList>
            <person name="Yang L."/>
        </authorList>
    </citation>
    <scope>NUCLEOTIDE SEQUENCE [LARGE SCALE GENOMIC DNA]</scope>
    <source>
        <strain evidence="2">JXDWG</strain>
        <tissue evidence="2">Leaf</tissue>
    </source>
</reference>
<feature type="compositionally biased region" description="Polar residues" evidence="1">
    <location>
        <begin position="386"/>
        <end position="397"/>
    </location>
</feature>
<feature type="region of interest" description="Disordered" evidence="1">
    <location>
        <begin position="353"/>
        <end position="372"/>
    </location>
</feature>
<comment type="caution">
    <text evidence="2">The sequence shown here is derived from an EMBL/GenBank/DDBJ whole genome shotgun (WGS) entry which is preliminary data.</text>
</comment>
<feature type="region of interest" description="Disordered" evidence="1">
    <location>
        <begin position="131"/>
        <end position="156"/>
    </location>
</feature>
<dbReference type="AlphaFoldDB" id="A0AAP0F7R4"/>
<dbReference type="EMBL" id="JBBNAG010000009">
    <property type="protein sequence ID" value="KAK9105485.1"/>
    <property type="molecule type" value="Genomic_DNA"/>
</dbReference>
<feature type="region of interest" description="Disordered" evidence="1">
    <location>
        <begin position="381"/>
        <end position="414"/>
    </location>
</feature>
<gene>
    <name evidence="2" type="ORF">Scep_022329</name>
</gene>
<accession>A0AAP0F7R4</accession>
<dbReference type="Pfam" id="PF03004">
    <property type="entry name" value="Transposase_24"/>
    <property type="match status" value="1"/>
</dbReference>